<evidence type="ECO:0000313" key="2">
    <source>
        <dbReference type="Proteomes" id="UP000343544"/>
    </source>
</evidence>
<dbReference type="Proteomes" id="UP000343544">
    <property type="component" value="Unassembled WGS sequence"/>
</dbReference>
<organism evidence="1 2">
    <name type="scientific">Campylobacter jejuni</name>
    <dbReference type="NCBI Taxonomy" id="197"/>
    <lineage>
        <taxon>Bacteria</taxon>
        <taxon>Pseudomonadati</taxon>
        <taxon>Campylobacterota</taxon>
        <taxon>Epsilonproteobacteria</taxon>
        <taxon>Campylobacterales</taxon>
        <taxon>Campylobacteraceae</taxon>
        <taxon>Campylobacter</taxon>
    </lineage>
</organism>
<protein>
    <submittedName>
        <fullName evidence="1">Uncharacterized protein</fullName>
    </submittedName>
</protein>
<dbReference type="Gene3D" id="2.160.20.20">
    <property type="match status" value="1"/>
</dbReference>
<dbReference type="AlphaFoldDB" id="A0AAD2LMA9"/>
<comment type="caution">
    <text evidence="1">The sequence shown here is derived from an EMBL/GenBank/DDBJ whole genome shotgun (WGS) entry which is preliminary data.</text>
</comment>
<gene>
    <name evidence="1" type="ORF">DVI03_02840</name>
</gene>
<dbReference type="InterPro" id="IPR012332">
    <property type="entry name" value="Autotransporter_pectin_lyase_C"/>
</dbReference>
<reference evidence="1 2" key="1">
    <citation type="submission" date="2018-07" db="EMBL/GenBank/DDBJ databases">
        <authorList>
            <consortium name="PulseNet: The National Subtyping Network for Foodborne Disease Surveillance"/>
            <person name="Tarr C.L."/>
            <person name="Trees E."/>
            <person name="Katz L.S."/>
            <person name="Carleton-Romer H.A."/>
            <person name="Stroika S."/>
            <person name="Kucerova Z."/>
            <person name="Roache K.F."/>
            <person name="Sabol A.L."/>
            <person name="Besser J."/>
            <person name="Gerner-Smidt P."/>
        </authorList>
    </citation>
    <scope>NUCLEOTIDE SEQUENCE [LARGE SCALE GENOMIC DNA]</scope>
    <source>
        <strain evidence="1 2">PNUSAC005307</strain>
    </source>
</reference>
<evidence type="ECO:0000313" key="1">
    <source>
        <dbReference type="EMBL" id="EAL7594628.1"/>
    </source>
</evidence>
<sequence length="129" mass="14970">MKDGKKIENVSLISKTNAGYASYKNSFDDKTKYDKRIEEMQNSKDLYFSQNGSINLTQDVDLGASVLNFDKNSNWQITGDKWLIHGGIYADKGSSVEYNVKDFFIKWAKESLLLRVKVWMQDLEWVRAR</sequence>
<accession>A0AAD2LMA9</accession>
<dbReference type="EMBL" id="AACQYW010000005">
    <property type="protein sequence ID" value="EAL7594628.1"/>
    <property type="molecule type" value="Genomic_DNA"/>
</dbReference>
<proteinExistence type="predicted"/>
<name>A0AAD2LMA9_CAMJU</name>